<feature type="binding site" evidence="11">
    <location>
        <begin position="226"/>
        <end position="230"/>
    </location>
    <ligand>
        <name>GMP</name>
        <dbReference type="ChEBI" id="CHEBI:58115"/>
    </ligand>
</feature>
<evidence type="ECO:0000256" key="12">
    <source>
        <dbReference type="PIRSR" id="PIRSR601233-3"/>
    </source>
</evidence>
<reference evidence="14 15" key="1">
    <citation type="submission" date="2020-05" db="EMBL/GenBank/DDBJ databases">
        <authorList>
            <person name="Whitworth D."/>
        </authorList>
    </citation>
    <scope>NUCLEOTIDE SEQUENCE [LARGE SCALE GENOMIC DNA]</scope>
    <source>
        <strain evidence="14 15">AM005</strain>
    </source>
</reference>
<name>A0A7Y4MRE5_MYXXA</name>
<comment type="catalytic activity">
    <reaction evidence="9">
        <text>a 3'-end 2',3'-cyclophospho-ribonucleotide-RNA + a 5'-end dephospho-ribonucleoside-RNA + GTP + H2O = a ribonucleotidyl-ribonucleotide-RNA + GMP + diphosphate + H(+)</text>
        <dbReference type="Rhea" id="RHEA:68080"/>
        <dbReference type="Rhea" id="RHEA-COMP:10464"/>
        <dbReference type="Rhea" id="RHEA-COMP:13936"/>
        <dbReference type="Rhea" id="RHEA-COMP:17355"/>
        <dbReference type="ChEBI" id="CHEBI:15377"/>
        <dbReference type="ChEBI" id="CHEBI:15378"/>
        <dbReference type="ChEBI" id="CHEBI:33019"/>
        <dbReference type="ChEBI" id="CHEBI:37565"/>
        <dbReference type="ChEBI" id="CHEBI:58115"/>
        <dbReference type="ChEBI" id="CHEBI:83064"/>
        <dbReference type="ChEBI" id="CHEBI:138284"/>
        <dbReference type="ChEBI" id="CHEBI:173118"/>
        <dbReference type="EC" id="6.5.1.8"/>
    </reaction>
</comment>
<dbReference type="GO" id="GO:0046872">
    <property type="term" value="F:metal ion binding"/>
    <property type="evidence" value="ECO:0007669"/>
    <property type="project" value="UniProtKB-UniRule"/>
</dbReference>
<keyword evidence="2 13" id="KW-0436">Ligase</keyword>
<evidence type="ECO:0000256" key="13">
    <source>
        <dbReference type="RuleBase" id="RU371113"/>
    </source>
</evidence>
<feature type="binding site" evidence="12">
    <location>
        <position position="258"/>
    </location>
    <ligand>
        <name>Mn(2+)</name>
        <dbReference type="ChEBI" id="CHEBI:29035"/>
        <label>2</label>
    </ligand>
</feature>
<dbReference type="EC" id="6.5.1.-" evidence="13"/>
<evidence type="ECO:0000256" key="8">
    <source>
        <dbReference type="ARBA" id="ARBA00047746"/>
    </source>
</evidence>
<evidence type="ECO:0000256" key="5">
    <source>
        <dbReference type="ARBA" id="ARBA00022800"/>
    </source>
</evidence>
<evidence type="ECO:0000313" key="14">
    <source>
        <dbReference type="EMBL" id="NOJ79362.1"/>
    </source>
</evidence>
<dbReference type="Proteomes" id="UP000533080">
    <property type="component" value="Unassembled WGS sequence"/>
</dbReference>
<feature type="binding site" evidence="12">
    <location>
        <position position="118"/>
    </location>
    <ligand>
        <name>Mn(2+)</name>
        <dbReference type="ChEBI" id="CHEBI:29035"/>
        <label>1</label>
    </ligand>
</feature>
<dbReference type="GO" id="GO:0003972">
    <property type="term" value="F:RNA ligase (ATP) activity"/>
    <property type="evidence" value="ECO:0007669"/>
    <property type="project" value="TreeGrafter"/>
</dbReference>
<gene>
    <name evidence="13" type="primary">rtcB</name>
    <name evidence="14" type="ORF">HNV28_13605</name>
</gene>
<feature type="active site" description="GMP-histidine intermediate" evidence="10">
    <location>
        <position position="422"/>
    </location>
</feature>
<protein>
    <recommendedName>
        <fullName evidence="13">tRNA-splicing ligase RtcB</fullName>
        <ecNumber evidence="13">6.5.1.-</ecNumber>
    </recommendedName>
</protein>
<comment type="caution">
    <text evidence="14">The sequence shown here is derived from an EMBL/GenBank/DDBJ whole genome shotgun (WGS) entry which is preliminary data.</text>
</comment>
<comment type="cofactor">
    <cofactor evidence="12 13">
        <name>Mn(2+)</name>
        <dbReference type="ChEBI" id="CHEBI:29035"/>
    </cofactor>
    <text evidence="12 13">Binds 2 manganese ions per subunit.</text>
</comment>
<feature type="binding site" evidence="11">
    <location>
        <position position="498"/>
    </location>
    <ligand>
        <name>GMP</name>
        <dbReference type="ChEBI" id="CHEBI:58115"/>
    </ligand>
</feature>
<evidence type="ECO:0000313" key="15">
    <source>
        <dbReference type="Proteomes" id="UP000533080"/>
    </source>
</evidence>
<feature type="binding site" evidence="12">
    <location>
        <position position="351"/>
    </location>
    <ligand>
        <name>Mn(2+)</name>
        <dbReference type="ChEBI" id="CHEBI:29035"/>
        <label>2</label>
    </ligand>
</feature>
<evidence type="ECO:0000256" key="6">
    <source>
        <dbReference type="ARBA" id="ARBA00023134"/>
    </source>
</evidence>
<keyword evidence="5" id="KW-0692">RNA repair</keyword>
<dbReference type="PANTHER" id="PTHR11118">
    <property type="entry name" value="RNA-SPLICING LIGASE RTCB HOMOLOG"/>
    <property type="match status" value="1"/>
</dbReference>
<feature type="binding site" evidence="11">
    <location>
        <begin position="396"/>
        <end position="399"/>
    </location>
    <ligand>
        <name>GMP</name>
        <dbReference type="ChEBI" id="CHEBI:58115"/>
    </ligand>
</feature>
<dbReference type="AlphaFoldDB" id="A0A7Y4MRE5"/>
<evidence type="ECO:0000256" key="1">
    <source>
        <dbReference type="ARBA" id="ARBA00008071"/>
    </source>
</evidence>
<evidence type="ECO:0000256" key="9">
    <source>
        <dbReference type="ARBA" id="ARBA00049514"/>
    </source>
</evidence>
<keyword evidence="4 11" id="KW-0547">Nucleotide-binding</keyword>
<evidence type="ECO:0000256" key="7">
    <source>
        <dbReference type="ARBA" id="ARBA00023211"/>
    </source>
</evidence>
<accession>A0A7Y4MRE5</accession>
<comment type="catalytic activity">
    <reaction evidence="8">
        <text>a 3'-end 3'-phospho-ribonucleotide-RNA + a 5'-end dephospho-ribonucleoside-RNA + GTP = a ribonucleotidyl-ribonucleotide-RNA + GMP + diphosphate</text>
        <dbReference type="Rhea" id="RHEA:68076"/>
        <dbReference type="Rhea" id="RHEA-COMP:10463"/>
        <dbReference type="Rhea" id="RHEA-COMP:13936"/>
        <dbReference type="Rhea" id="RHEA-COMP:17355"/>
        <dbReference type="ChEBI" id="CHEBI:33019"/>
        <dbReference type="ChEBI" id="CHEBI:37565"/>
        <dbReference type="ChEBI" id="CHEBI:58115"/>
        <dbReference type="ChEBI" id="CHEBI:83062"/>
        <dbReference type="ChEBI" id="CHEBI:138284"/>
        <dbReference type="ChEBI" id="CHEBI:173118"/>
        <dbReference type="EC" id="6.5.1.8"/>
    </reaction>
</comment>
<dbReference type="EMBL" id="JABFNT010000037">
    <property type="protein sequence ID" value="NOJ79362.1"/>
    <property type="molecule type" value="Genomic_DNA"/>
</dbReference>
<feature type="binding site" evidence="11">
    <location>
        <begin position="422"/>
        <end position="425"/>
    </location>
    <ligand>
        <name>GMP</name>
        <dbReference type="ChEBI" id="CHEBI:58115"/>
    </ligand>
</feature>
<dbReference type="GO" id="GO:0170057">
    <property type="term" value="F:RNA ligase (GTP) activity"/>
    <property type="evidence" value="ECO:0007669"/>
    <property type="project" value="UniProtKB-EC"/>
</dbReference>
<dbReference type="InterPro" id="IPR036025">
    <property type="entry name" value="RtcB-like_sf"/>
</dbReference>
<comment type="similarity">
    <text evidence="1 13">Belongs to the RtcB family.</text>
</comment>
<dbReference type="Gene3D" id="3.90.1860.10">
    <property type="entry name" value="tRNA-splicing ligase RtcB"/>
    <property type="match status" value="1"/>
</dbReference>
<keyword evidence="6 11" id="KW-0342">GTP-binding</keyword>
<dbReference type="GO" id="GO:0005525">
    <property type="term" value="F:GTP binding"/>
    <property type="evidence" value="ECO:0007669"/>
    <property type="project" value="UniProtKB-KW"/>
</dbReference>
<dbReference type="InterPro" id="IPR001233">
    <property type="entry name" value="RtcB"/>
</dbReference>
<organism evidence="14 15">
    <name type="scientific">Myxococcus xanthus</name>
    <dbReference type="NCBI Taxonomy" id="34"/>
    <lineage>
        <taxon>Bacteria</taxon>
        <taxon>Pseudomonadati</taxon>
        <taxon>Myxococcota</taxon>
        <taxon>Myxococcia</taxon>
        <taxon>Myxococcales</taxon>
        <taxon>Cystobacterineae</taxon>
        <taxon>Myxococcaceae</taxon>
        <taxon>Myxococcus</taxon>
    </lineage>
</organism>
<keyword evidence="7 12" id="KW-0464">Manganese</keyword>
<evidence type="ECO:0000256" key="10">
    <source>
        <dbReference type="PIRSR" id="PIRSR601233-1"/>
    </source>
</evidence>
<dbReference type="PANTHER" id="PTHR11118:SF1">
    <property type="entry name" value="RNA-SPLICING LIGASE RTCB HOMOLOG"/>
    <property type="match status" value="1"/>
</dbReference>
<evidence type="ECO:0000256" key="4">
    <source>
        <dbReference type="ARBA" id="ARBA00022741"/>
    </source>
</evidence>
<dbReference type="Pfam" id="PF01139">
    <property type="entry name" value="RtcB"/>
    <property type="match status" value="1"/>
</dbReference>
<dbReference type="SUPFAM" id="SSF103365">
    <property type="entry name" value="Hypothetical protein PH1602"/>
    <property type="match status" value="1"/>
</dbReference>
<dbReference type="GO" id="GO:0042245">
    <property type="term" value="P:RNA repair"/>
    <property type="evidence" value="ECO:0007669"/>
    <property type="project" value="UniProtKB-KW"/>
</dbReference>
<evidence type="ECO:0000256" key="2">
    <source>
        <dbReference type="ARBA" id="ARBA00022598"/>
    </source>
</evidence>
<proteinExistence type="inferred from homology"/>
<evidence type="ECO:0000256" key="3">
    <source>
        <dbReference type="ARBA" id="ARBA00022723"/>
    </source>
</evidence>
<evidence type="ECO:0000256" key="11">
    <source>
        <dbReference type="PIRSR" id="PIRSR601233-2"/>
    </source>
</evidence>
<feature type="binding site" evidence="12">
    <location>
        <position position="227"/>
    </location>
    <ligand>
        <name>Mn(2+)</name>
        <dbReference type="ChEBI" id="CHEBI:29035"/>
        <label>1</label>
    </ligand>
</feature>
<feature type="binding site" evidence="11">
    <location>
        <begin position="351"/>
        <end position="352"/>
    </location>
    <ligand>
        <name>GMP</name>
        <dbReference type="ChEBI" id="CHEBI:58115"/>
    </ligand>
</feature>
<sequence>MSETTPCHEASIMETLPEVPHQLEPLIRQIGPALYELGQGFREDMRVPARIVADSELLQQMVQDRSVPQLVNVTTLPGIQGFAIGMPDMHEGYGFPVGGVAGTALPDGVISPGGIGFDINCGVRLLATGLRHEDVKEVLPEVAHDLARSIPTGFGRHGRLSLAPEQMDRVLTEGVPYLVDELGLGGPEDVDYLEASGCLDGADTAKVSVRARERGHDQLGTLGGGNHFLEVQRVERVLDPEAAPALGLFEGQLTVLIHTGSRGLGHQVCTDAVRTMDRALAREGIRLVDRQLACAPLSSAEGQDYFAAMCAAANFAWANRQVLTHRVREVFRRWFGDRSAAWPRIVYDVAHNIAKLEPHGGQRLCVHRKGATRAFGPGHPELPAAYHQVGQPVFIPGSMGTASFVLVGKAAAEAISLSSACHGAGRRLSRAASKRQVVGSELRAALNRQGIAVECPSNAELAEEAPLAYKDVERVVDVVEAAGIARKVARLVPLAVLKG</sequence>
<dbReference type="FunFam" id="3.90.1860.10:FF:000001">
    <property type="entry name" value="tRNA-splicing ligase RtcB homolog"/>
    <property type="match status" value="1"/>
</dbReference>
<comment type="subunit">
    <text evidence="13">Monomer.</text>
</comment>
<keyword evidence="3 12" id="KW-0479">Metal-binding</keyword>
<dbReference type="GO" id="GO:0006396">
    <property type="term" value="P:RNA processing"/>
    <property type="evidence" value="ECO:0007669"/>
    <property type="project" value="InterPro"/>
</dbReference>
<feature type="binding site" evidence="11">
    <location>
        <position position="403"/>
    </location>
    <ligand>
        <name>GMP</name>
        <dbReference type="ChEBI" id="CHEBI:58115"/>
    </ligand>
</feature>